<organism evidence="2 3">
    <name type="scientific">Sphingomonas vulcanisoli</name>
    <dbReference type="NCBI Taxonomy" id="1658060"/>
    <lineage>
        <taxon>Bacteria</taxon>
        <taxon>Pseudomonadati</taxon>
        <taxon>Pseudomonadota</taxon>
        <taxon>Alphaproteobacteria</taxon>
        <taxon>Sphingomonadales</taxon>
        <taxon>Sphingomonadaceae</taxon>
        <taxon>Sphingomonas</taxon>
    </lineage>
</organism>
<proteinExistence type="predicted"/>
<dbReference type="InterPro" id="IPR029046">
    <property type="entry name" value="LolA/LolB/LppX"/>
</dbReference>
<evidence type="ECO:0000256" key="1">
    <source>
        <dbReference type="ARBA" id="ARBA00022729"/>
    </source>
</evidence>
<name>A0ABX0TPD6_9SPHN</name>
<keyword evidence="2" id="KW-0449">Lipoprotein</keyword>
<sequence>MAAPLSAQKIFPQGTSPQLGAVAAPNGPVIAAAQLAQVQAHLRAVTTMTANFSQTDTNDKTLTGTLTLKRPGRIRFQYAPGVPLLIVGDGKALTMIDYQVGQVSRWPVGNSPLAILLDPDKDVSRYVHAVLPRIGGQVRPDPNKILIAGRDPKHPEFGEIVLGFVRTPAAPAGVMLTGWSVTDAQGGQTTTLLSNQRFNVPVSDSSFTFRDPRPQTRR</sequence>
<dbReference type="Proteomes" id="UP000727456">
    <property type="component" value="Unassembled WGS sequence"/>
</dbReference>
<dbReference type="InterPro" id="IPR004564">
    <property type="entry name" value="OM_lipoprot_carrier_LolA-like"/>
</dbReference>
<gene>
    <name evidence="2" type="ORF">FHS31_000989</name>
</gene>
<accession>A0ABX0TPD6</accession>
<keyword evidence="3" id="KW-1185">Reference proteome</keyword>
<reference evidence="2 3" key="1">
    <citation type="submission" date="2020-03" db="EMBL/GenBank/DDBJ databases">
        <title>Genomic Encyclopedia of Type Strains, Phase III (KMG-III): the genomes of soil and plant-associated and newly described type strains.</title>
        <authorList>
            <person name="Whitman W."/>
        </authorList>
    </citation>
    <scope>NUCLEOTIDE SEQUENCE [LARGE SCALE GENOMIC DNA]</scope>
    <source>
        <strain evidence="2 3">CECT 8804</strain>
    </source>
</reference>
<dbReference type="Gene3D" id="2.50.20.10">
    <property type="entry name" value="Lipoprotein localisation LolA/LolB/LppX"/>
    <property type="match status" value="1"/>
</dbReference>
<dbReference type="EMBL" id="JAAOZC010000002">
    <property type="protein sequence ID" value="NIJ07393.1"/>
    <property type="molecule type" value="Genomic_DNA"/>
</dbReference>
<dbReference type="SUPFAM" id="SSF89392">
    <property type="entry name" value="Prokaryotic lipoproteins and lipoprotein localization factors"/>
    <property type="match status" value="1"/>
</dbReference>
<keyword evidence="1" id="KW-0732">Signal</keyword>
<evidence type="ECO:0000313" key="3">
    <source>
        <dbReference type="Proteomes" id="UP000727456"/>
    </source>
</evidence>
<dbReference type="PANTHER" id="PTHR35869">
    <property type="entry name" value="OUTER-MEMBRANE LIPOPROTEIN CARRIER PROTEIN"/>
    <property type="match status" value="1"/>
</dbReference>
<evidence type="ECO:0000313" key="2">
    <source>
        <dbReference type="EMBL" id="NIJ07393.1"/>
    </source>
</evidence>
<dbReference type="Pfam" id="PF03548">
    <property type="entry name" value="LolA"/>
    <property type="match status" value="1"/>
</dbReference>
<comment type="caution">
    <text evidence="2">The sequence shown here is derived from an EMBL/GenBank/DDBJ whole genome shotgun (WGS) entry which is preliminary data.</text>
</comment>
<dbReference type="PANTHER" id="PTHR35869:SF1">
    <property type="entry name" value="OUTER-MEMBRANE LIPOPROTEIN CARRIER PROTEIN"/>
    <property type="match status" value="1"/>
</dbReference>
<protein>
    <submittedName>
        <fullName evidence="2">Outer membrane lipoprotein-sorting protein</fullName>
    </submittedName>
</protein>
<dbReference type="CDD" id="cd16325">
    <property type="entry name" value="LolA"/>
    <property type="match status" value="1"/>
</dbReference>